<name>W0LB27_9GAMM</name>
<feature type="compositionally biased region" description="Low complexity" evidence="1">
    <location>
        <begin position="184"/>
        <end position="197"/>
    </location>
</feature>
<evidence type="ECO:0000313" key="3">
    <source>
        <dbReference type="Proteomes" id="UP000019030"/>
    </source>
</evidence>
<protein>
    <submittedName>
        <fullName evidence="2">Uncharacterized protein</fullName>
    </submittedName>
</protein>
<gene>
    <name evidence="2" type="ORF">Z042_07455</name>
</gene>
<keyword evidence="3" id="KW-1185">Reference proteome</keyword>
<dbReference type="InterPro" id="IPR023346">
    <property type="entry name" value="Lysozyme-like_dom_sf"/>
</dbReference>
<dbReference type="AlphaFoldDB" id="W0LB27"/>
<accession>W0LB27</accession>
<reference evidence="2 3" key="2">
    <citation type="submission" date="2015-03" db="EMBL/GenBank/DDBJ databases">
        <authorList>
            <person name="Chan K.-G."/>
        </authorList>
    </citation>
    <scope>NUCLEOTIDE SEQUENCE [LARGE SCALE GENOMIC DNA]</scope>
    <source>
        <strain evidence="2 3">RB-25</strain>
    </source>
</reference>
<evidence type="ECO:0000313" key="2">
    <source>
        <dbReference type="EMBL" id="AHG19472.2"/>
    </source>
</evidence>
<dbReference type="KEGG" id="sfo:Z042_07455"/>
<evidence type="ECO:0000256" key="1">
    <source>
        <dbReference type="SAM" id="MobiDB-lite"/>
    </source>
</evidence>
<proteinExistence type="predicted"/>
<feature type="region of interest" description="Disordered" evidence="1">
    <location>
        <begin position="183"/>
        <end position="204"/>
    </location>
</feature>
<dbReference type="HOGENOM" id="CLU_063182_2_1_6"/>
<dbReference type="EMBL" id="CP007044">
    <property type="protein sequence ID" value="AHG19472.2"/>
    <property type="molecule type" value="Genomic_DNA"/>
</dbReference>
<dbReference type="SUPFAM" id="SSF53955">
    <property type="entry name" value="Lysozyme-like"/>
    <property type="match status" value="1"/>
</dbReference>
<reference evidence="2 3" key="1">
    <citation type="submission" date="2014-01" db="EMBL/GenBank/DDBJ databases">
        <title>Isolation of Serratia multitudinisentens RB-25 from Ex-Landfill site.</title>
        <authorList>
            <person name="Robson E.H.J."/>
        </authorList>
    </citation>
    <scope>NUCLEOTIDE SEQUENCE [LARGE SCALE GENOMIC DNA]</scope>
    <source>
        <strain evidence="2 3">RB-25</strain>
    </source>
</reference>
<dbReference type="STRING" id="1441930.Z042_07455"/>
<dbReference type="eggNOG" id="COG0741">
    <property type="taxonomic scope" value="Bacteria"/>
</dbReference>
<dbReference type="Gene3D" id="1.10.530.10">
    <property type="match status" value="1"/>
</dbReference>
<sequence>MSVLPVTHLTVLSVLAMWGLPPAQGSVAAGVRIPEGYRTVASQHQVPAEVLFAVALAESGRTVNKVTLPWPWTLNVAGKSYRYATRAEGCQALTRFMRTHPLKRIDVGLGQTNLGYNGHHYRSACEAFEPYDNLNTTARILRACYRQRNGSWLDAAACYHRPAGGAPAKTYRAIVQRHLSRLMASPTSSSPDPASLAWVTPKES</sequence>
<dbReference type="Proteomes" id="UP000019030">
    <property type="component" value="Chromosome"/>
</dbReference>
<organism evidence="2 3">
    <name type="scientific">Chania multitudinisentens RB-25</name>
    <dbReference type="NCBI Taxonomy" id="1441930"/>
    <lineage>
        <taxon>Bacteria</taxon>
        <taxon>Pseudomonadati</taxon>
        <taxon>Pseudomonadota</taxon>
        <taxon>Gammaproteobacteria</taxon>
        <taxon>Enterobacterales</taxon>
        <taxon>Yersiniaceae</taxon>
        <taxon>Chania</taxon>
    </lineage>
</organism>